<keyword evidence="4" id="KW-1185">Reference proteome</keyword>
<feature type="compositionally biased region" description="Basic and acidic residues" evidence="1">
    <location>
        <begin position="117"/>
        <end position="126"/>
    </location>
</feature>
<feature type="domain" description="Prokaryotic-type class I peptide chain release factors" evidence="2">
    <location>
        <begin position="12"/>
        <end position="134"/>
    </location>
</feature>
<protein>
    <submittedName>
        <fullName evidence="3">Aminoacyl-tRNA hydrolase</fullName>
        <ecNumber evidence="3">3.1.1.29</ecNumber>
    </submittedName>
</protein>
<keyword evidence="3" id="KW-0378">Hydrolase</keyword>
<dbReference type="NCBIfam" id="NF006718">
    <property type="entry name" value="PRK09256.1"/>
    <property type="match status" value="1"/>
</dbReference>
<feature type="region of interest" description="Disordered" evidence="1">
    <location>
        <begin position="101"/>
        <end position="142"/>
    </location>
</feature>
<gene>
    <name evidence="3" type="primary">arfB</name>
    <name evidence="3" type="ORF">NP064_13310</name>
</gene>
<dbReference type="Pfam" id="PF00472">
    <property type="entry name" value="RF-1"/>
    <property type="match status" value="1"/>
</dbReference>
<sequence length="142" mass="15568">MFGSRQLRGGATLPPDALGWRFSRSSGPGGQSVNTADSRVELSVDLTAIAWTSPAQLDRARARLAARLDGDVLTVAASEHRSQLRNREAALARVQALLDEALAPPPVPRRPTRASRSSRERRAQGERRRRAVKEMRRRPPAG</sequence>
<reference evidence="3 4" key="1">
    <citation type="submission" date="2022-07" db="EMBL/GenBank/DDBJ databases">
        <title>Novel species in genus cellulomonas.</title>
        <authorList>
            <person name="Ye L."/>
        </authorList>
    </citation>
    <scope>NUCLEOTIDE SEQUENCE [LARGE SCALE GENOMIC DNA]</scope>
    <source>
        <strain evidence="4">zg-Y338</strain>
    </source>
</reference>
<name>A0ABY5KZ86_9CELL</name>
<evidence type="ECO:0000313" key="4">
    <source>
        <dbReference type="Proteomes" id="UP001316189"/>
    </source>
</evidence>
<dbReference type="EMBL" id="CP101988">
    <property type="protein sequence ID" value="UUI74756.1"/>
    <property type="molecule type" value="Genomic_DNA"/>
</dbReference>
<evidence type="ECO:0000256" key="1">
    <source>
        <dbReference type="SAM" id="MobiDB-lite"/>
    </source>
</evidence>
<dbReference type="SUPFAM" id="SSF110916">
    <property type="entry name" value="Peptidyl-tRNA hydrolase domain-like"/>
    <property type="match status" value="1"/>
</dbReference>
<dbReference type="InterPro" id="IPR000352">
    <property type="entry name" value="Pep_chain_release_fac_I"/>
</dbReference>
<organism evidence="3 4">
    <name type="scientific">Cellulomonas chengniuliangii</name>
    <dbReference type="NCBI Taxonomy" id="2968084"/>
    <lineage>
        <taxon>Bacteria</taxon>
        <taxon>Bacillati</taxon>
        <taxon>Actinomycetota</taxon>
        <taxon>Actinomycetes</taxon>
        <taxon>Micrococcales</taxon>
        <taxon>Cellulomonadaceae</taxon>
        <taxon>Cellulomonas</taxon>
    </lineage>
</organism>
<feature type="compositionally biased region" description="Polar residues" evidence="1">
    <location>
        <begin position="23"/>
        <end position="36"/>
    </location>
</feature>
<proteinExistence type="predicted"/>
<evidence type="ECO:0000313" key="3">
    <source>
        <dbReference type="EMBL" id="UUI74756.1"/>
    </source>
</evidence>
<accession>A0ABY5KZ86</accession>
<dbReference type="Gene3D" id="3.30.160.20">
    <property type="match status" value="1"/>
</dbReference>
<feature type="compositionally biased region" description="Basic residues" evidence="1">
    <location>
        <begin position="127"/>
        <end position="142"/>
    </location>
</feature>
<dbReference type="PANTHER" id="PTHR47814:SF1">
    <property type="entry name" value="PEPTIDYL-TRNA HYDROLASE ARFB"/>
    <property type="match status" value="1"/>
</dbReference>
<dbReference type="PANTHER" id="PTHR47814">
    <property type="entry name" value="PEPTIDYL-TRNA HYDROLASE ARFB"/>
    <property type="match status" value="1"/>
</dbReference>
<dbReference type="GO" id="GO:0004045">
    <property type="term" value="F:peptidyl-tRNA hydrolase activity"/>
    <property type="evidence" value="ECO:0007669"/>
    <property type="project" value="UniProtKB-EC"/>
</dbReference>
<dbReference type="EC" id="3.1.1.29" evidence="3"/>
<feature type="region of interest" description="Disordered" evidence="1">
    <location>
        <begin position="17"/>
        <end position="36"/>
    </location>
</feature>
<dbReference type="RefSeq" id="WP_227570382.1">
    <property type="nucleotide sequence ID" value="NZ_CP101988.1"/>
</dbReference>
<evidence type="ECO:0000259" key="2">
    <source>
        <dbReference type="Pfam" id="PF00472"/>
    </source>
</evidence>
<dbReference type="Proteomes" id="UP001316189">
    <property type="component" value="Chromosome"/>
</dbReference>